<dbReference type="AlphaFoldDB" id="A0A1D2V8K8"/>
<dbReference type="PROSITE" id="PS00995">
    <property type="entry name" value="TCP1_3"/>
    <property type="match status" value="1"/>
</dbReference>
<evidence type="ECO:0000256" key="7">
    <source>
        <dbReference type="ARBA" id="ARBA00022840"/>
    </source>
</evidence>
<dbReference type="GO" id="GO:0005524">
    <property type="term" value="F:ATP binding"/>
    <property type="evidence" value="ECO:0007669"/>
    <property type="project" value="UniProtKB-KW"/>
</dbReference>
<proteinExistence type="inferred from homology"/>
<dbReference type="PRINTS" id="PR00304">
    <property type="entry name" value="TCOMPLEXTCP1"/>
</dbReference>
<dbReference type="SUPFAM" id="SSF54849">
    <property type="entry name" value="GroEL-intermediate domain like"/>
    <property type="match status" value="1"/>
</dbReference>
<organism evidence="11 12">
    <name type="scientific">Ascoidea rubescens DSM 1968</name>
    <dbReference type="NCBI Taxonomy" id="1344418"/>
    <lineage>
        <taxon>Eukaryota</taxon>
        <taxon>Fungi</taxon>
        <taxon>Dikarya</taxon>
        <taxon>Ascomycota</taxon>
        <taxon>Saccharomycotina</taxon>
        <taxon>Saccharomycetes</taxon>
        <taxon>Ascoideaceae</taxon>
        <taxon>Ascoidea</taxon>
    </lineage>
</organism>
<evidence type="ECO:0000313" key="12">
    <source>
        <dbReference type="Proteomes" id="UP000095038"/>
    </source>
</evidence>
<evidence type="ECO:0000313" key="11">
    <source>
        <dbReference type="EMBL" id="ODV57954.1"/>
    </source>
</evidence>
<evidence type="ECO:0000256" key="10">
    <source>
        <dbReference type="RuleBase" id="RU004187"/>
    </source>
</evidence>
<evidence type="ECO:0000256" key="9">
    <source>
        <dbReference type="ARBA" id="ARBA00030049"/>
    </source>
</evidence>
<dbReference type="InterPro" id="IPR002423">
    <property type="entry name" value="Cpn60/GroEL/TCP-1"/>
</dbReference>
<dbReference type="InterPro" id="IPR012715">
    <property type="entry name" value="Chap_CCT_alpha"/>
</dbReference>
<dbReference type="OrthoDB" id="10248520at2759"/>
<dbReference type="Pfam" id="PF00118">
    <property type="entry name" value="Cpn60_TCP1"/>
    <property type="match status" value="1"/>
</dbReference>
<evidence type="ECO:0000256" key="2">
    <source>
        <dbReference type="ARBA" id="ARBA00008020"/>
    </source>
</evidence>
<evidence type="ECO:0000256" key="6">
    <source>
        <dbReference type="ARBA" id="ARBA00022741"/>
    </source>
</evidence>
<dbReference type="Gene3D" id="3.30.260.10">
    <property type="entry name" value="TCP-1-like chaperonin intermediate domain"/>
    <property type="match status" value="1"/>
</dbReference>
<dbReference type="InterPro" id="IPR027409">
    <property type="entry name" value="GroEL-like_apical_dom_sf"/>
</dbReference>
<dbReference type="GO" id="GO:0140662">
    <property type="term" value="F:ATP-dependent protein folding chaperone"/>
    <property type="evidence" value="ECO:0007669"/>
    <property type="project" value="InterPro"/>
</dbReference>
<dbReference type="PROSITE" id="PS00750">
    <property type="entry name" value="TCP1_1"/>
    <property type="match status" value="1"/>
</dbReference>
<keyword evidence="7 10" id="KW-0067">ATP-binding</keyword>
<evidence type="ECO:0000256" key="8">
    <source>
        <dbReference type="ARBA" id="ARBA00023186"/>
    </source>
</evidence>
<dbReference type="EMBL" id="KV454497">
    <property type="protein sequence ID" value="ODV57954.1"/>
    <property type="molecule type" value="Genomic_DNA"/>
</dbReference>
<dbReference type="Proteomes" id="UP000095038">
    <property type="component" value="Unassembled WGS sequence"/>
</dbReference>
<dbReference type="STRING" id="1344418.A0A1D2V8K8"/>
<dbReference type="InterPro" id="IPR027410">
    <property type="entry name" value="TCP-1-like_intermed_sf"/>
</dbReference>
<evidence type="ECO:0000256" key="1">
    <source>
        <dbReference type="ARBA" id="ARBA00004496"/>
    </source>
</evidence>
<comment type="subunit">
    <text evidence="3">Heterooligomeric complex of about 850 to 900 kDa that forms two stacked rings, 12 to 16 nm in diameter.</text>
</comment>
<dbReference type="NCBIfam" id="NF041082">
    <property type="entry name" value="thermosome_alpha"/>
    <property type="match status" value="1"/>
</dbReference>
<sequence length="566" mass="62203">MAQLFSNARSDTLFLGGEKLSGKDIRNQNVLATQSISNILKSSLGPIGLDKLLVDDLNEITITNDGSTILNLLNINHPISKILIDLAKKQDLEIGDGTTSIVLICSELLKNANNLINLNLHPTIIINGYKLALKEAINYINTNLSIDINNGSIDNSSMNILINVAKTSLNSKIIGSSDLDSNFFANLIVSSILSIKTKTSQNKFKYPINSINILKAHGKSMLESFSVNGYALNCTIASQQMPKKIINPKIALLDINLQKTKLALGVQIQIDDPNNLEKIRQMEKDLILNKINLILKSGANVILTTKGIDDLCLKKFVENNSIAVRRCNKIDLKRIAKLTGGKLISNLSNLDGEDSFDPSYLGSAKSIEQIRISDDELILINGTLKHSSSSIILRGPNDYTLDEIERSLNDSLNVVKRVLENEKIVPGGGAVETALNIYLENFATTLSSREQLAIAEFANSLLVIPKTLCINAAKDSNDLVGKLRSYHAKSQNSLPNDFKRKNYKNYGLDLFNGKIHDEFENGVIEPTISKVKSLKSAVEACIAILRIDTMINVDPEPPKQDPHDHE</sequence>
<evidence type="ECO:0000256" key="4">
    <source>
        <dbReference type="ARBA" id="ARBA00014424"/>
    </source>
</evidence>
<keyword evidence="5" id="KW-0963">Cytoplasm</keyword>
<dbReference type="NCBIfam" id="TIGR02340">
    <property type="entry name" value="chap_CCT_alpha"/>
    <property type="match status" value="1"/>
</dbReference>
<dbReference type="InterPro" id="IPR027413">
    <property type="entry name" value="GROEL-like_equatorial_sf"/>
</dbReference>
<dbReference type="InterPro" id="IPR053374">
    <property type="entry name" value="TCP-1_chaperonin"/>
</dbReference>
<dbReference type="RefSeq" id="XP_020044261.1">
    <property type="nucleotide sequence ID" value="XM_020190998.1"/>
</dbReference>
<evidence type="ECO:0000256" key="3">
    <source>
        <dbReference type="ARBA" id="ARBA00011531"/>
    </source>
</evidence>
<dbReference type="NCBIfam" id="NF041083">
    <property type="entry name" value="thermosome_beta"/>
    <property type="match status" value="1"/>
</dbReference>
<dbReference type="SUPFAM" id="SSF48592">
    <property type="entry name" value="GroEL equatorial domain-like"/>
    <property type="match status" value="1"/>
</dbReference>
<accession>A0A1D2V8K8</accession>
<name>A0A1D2V8K8_9ASCO</name>
<dbReference type="InterPro" id="IPR017998">
    <property type="entry name" value="Chaperone_TCP-1"/>
</dbReference>
<dbReference type="GO" id="GO:0016887">
    <property type="term" value="F:ATP hydrolysis activity"/>
    <property type="evidence" value="ECO:0007669"/>
    <property type="project" value="InterPro"/>
</dbReference>
<keyword evidence="6 10" id="KW-0547">Nucleotide-binding</keyword>
<dbReference type="SUPFAM" id="SSF52029">
    <property type="entry name" value="GroEL apical domain-like"/>
    <property type="match status" value="1"/>
</dbReference>
<reference evidence="12" key="1">
    <citation type="submission" date="2016-05" db="EMBL/GenBank/DDBJ databases">
        <title>Comparative genomics of biotechnologically important yeasts.</title>
        <authorList>
            <consortium name="DOE Joint Genome Institute"/>
            <person name="Riley R."/>
            <person name="Haridas S."/>
            <person name="Wolfe K.H."/>
            <person name="Lopes M.R."/>
            <person name="Hittinger C.T."/>
            <person name="Goker M."/>
            <person name="Salamov A."/>
            <person name="Wisecaver J."/>
            <person name="Long T.M."/>
            <person name="Aerts A.L."/>
            <person name="Barry K."/>
            <person name="Choi C."/>
            <person name="Clum A."/>
            <person name="Coughlan A.Y."/>
            <person name="Deshpande S."/>
            <person name="Douglass A.P."/>
            <person name="Hanson S.J."/>
            <person name="Klenk H.-P."/>
            <person name="Labutti K."/>
            <person name="Lapidus A."/>
            <person name="Lindquist E."/>
            <person name="Lipzen A."/>
            <person name="Meier-Kolthoff J.P."/>
            <person name="Ohm R.A."/>
            <person name="Otillar R.P."/>
            <person name="Pangilinan J."/>
            <person name="Peng Y."/>
            <person name="Rokas A."/>
            <person name="Rosa C.A."/>
            <person name="Scheuner C."/>
            <person name="Sibirny A.A."/>
            <person name="Slot J.C."/>
            <person name="Stielow J.B."/>
            <person name="Sun H."/>
            <person name="Kurtzman C.P."/>
            <person name="Blackwell M."/>
            <person name="Grigoriev I.V."/>
            <person name="Jeffries T.W."/>
        </authorList>
    </citation>
    <scope>NUCLEOTIDE SEQUENCE [LARGE SCALE GENOMIC DNA]</scope>
    <source>
        <strain evidence="12">DSM 1968</strain>
    </source>
</reference>
<dbReference type="Gene3D" id="1.10.560.10">
    <property type="entry name" value="GroEL-like equatorial domain"/>
    <property type="match status" value="1"/>
</dbReference>
<protein>
    <recommendedName>
        <fullName evidence="4">T-complex protein 1 subunit alpha</fullName>
    </recommendedName>
    <alternativeName>
        <fullName evidence="9">CCT-alpha</fullName>
    </alternativeName>
</protein>
<comment type="similarity">
    <text evidence="2 10">Belongs to the TCP-1 chaperonin family.</text>
</comment>
<dbReference type="PANTHER" id="PTHR11353">
    <property type="entry name" value="CHAPERONIN"/>
    <property type="match status" value="1"/>
</dbReference>
<dbReference type="InParanoid" id="A0A1D2V8K8"/>
<dbReference type="GeneID" id="30964634"/>
<comment type="subcellular location">
    <subcellularLocation>
        <location evidence="1">Cytoplasm</location>
    </subcellularLocation>
</comment>
<dbReference type="InterPro" id="IPR054827">
    <property type="entry name" value="thermosome_alpha"/>
</dbReference>
<dbReference type="GO" id="GO:0051082">
    <property type="term" value="F:unfolded protein binding"/>
    <property type="evidence" value="ECO:0007669"/>
    <property type="project" value="EnsemblFungi"/>
</dbReference>
<keyword evidence="8 10" id="KW-0143">Chaperone</keyword>
<dbReference type="GO" id="GO:0005832">
    <property type="term" value="C:chaperonin-containing T-complex"/>
    <property type="evidence" value="ECO:0007669"/>
    <property type="project" value="EnsemblFungi"/>
</dbReference>
<gene>
    <name evidence="11" type="ORF">ASCRUDRAFT_40145</name>
</gene>
<keyword evidence="12" id="KW-1185">Reference proteome</keyword>
<dbReference type="FunCoup" id="A0A1D2V8K8">
    <property type="interactions" value="1368"/>
</dbReference>
<evidence type="ECO:0000256" key="5">
    <source>
        <dbReference type="ARBA" id="ARBA00022490"/>
    </source>
</evidence>
<dbReference type="FunFam" id="3.50.7.10:FF:000009">
    <property type="entry name" value="T-complex protein 1 subunit alpha"/>
    <property type="match status" value="1"/>
</dbReference>
<dbReference type="Gene3D" id="3.50.7.10">
    <property type="entry name" value="GroEL"/>
    <property type="match status" value="1"/>
</dbReference>
<dbReference type="InterPro" id="IPR002194">
    <property type="entry name" value="Chaperonin_TCP-1_CS"/>
</dbReference>